<evidence type="ECO:0000256" key="1">
    <source>
        <dbReference type="ARBA" id="ARBA00010986"/>
    </source>
</evidence>
<dbReference type="PANTHER" id="PTHR30536">
    <property type="entry name" value="ALTRONATE/GALACTARATE DEHYDRATASE"/>
    <property type="match status" value="1"/>
</dbReference>
<dbReference type="InterPro" id="IPR052172">
    <property type="entry name" value="UxaA_altronate/galactarate_dh"/>
</dbReference>
<name>A0ABT9H0G3_9GAMM</name>
<dbReference type="InterPro" id="IPR007392">
    <property type="entry name" value="GD_AH_second"/>
</dbReference>
<dbReference type="Pfam" id="PF04295">
    <property type="entry name" value="GD_AH_second"/>
    <property type="match status" value="1"/>
</dbReference>
<accession>A0ABT9H0G3</accession>
<proteinExistence type="inferred from homology"/>
<evidence type="ECO:0000259" key="3">
    <source>
        <dbReference type="SMART" id="SM00858"/>
    </source>
</evidence>
<comment type="caution">
    <text evidence="4">The sequence shown here is derived from an EMBL/GenBank/DDBJ whole genome shotgun (WGS) entry which is preliminary data.</text>
</comment>
<evidence type="ECO:0000256" key="2">
    <source>
        <dbReference type="ARBA" id="ARBA00023239"/>
    </source>
</evidence>
<dbReference type="CDD" id="cd11613">
    <property type="entry name" value="SAF_AH_GD"/>
    <property type="match status" value="1"/>
</dbReference>
<evidence type="ECO:0000313" key="4">
    <source>
        <dbReference type="EMBL" id="MDP4536806.1"/>
    </source>
</evidence>
<dbReference type="Pfam" id="PF20629">
    <property type="entry name" value="GD_AH_C"/>
    <property type="match status" value="1"/>
</dbReference>
<dbReference type="Proteomes" id="UP001231616">
    <property type="component" value="Unassembled WGS sequence"/>
</dbReference>
<keyword evidence="2" id="KW-0456">Lyase</keyword>
<feature type="domain" description="SAF" evidence="3">
    <location>
        <begin position="36"/>
        <end position="107"/>
    </location>
</feature>
<dbReference type="InterPro" id="IPR044144">
    <property type="entry name" value="SAF_UxaA/GarD"/>
</dbReference>
<sequence>MIKQDSGERIQIHTPNGASLNEVGVALQGLQVHPRDNVLVALQPLAAGVALPEPFADIQTASDIPAGHKVALTSIAKGEPVIKYGFAIGAATTAIQAGEQVHSHNLSTLLSGQVDYQYQGCQAEPLSFPAGLPTEFMGYRRANGKVGTRNELWIINTVGCVNRAATRIADQASRHFAEQLANGAIDGIHAFTHPFGCSQLGDDLSNTRELLAGLIQHPNAGAVLVLGLGCENNQLAALLKSSPDIDHSRIRSFNAQQVEDEIEQGLEAVGELLEVMAQDYRTPCPVSELVMGMKCGGSDGLSGLTANALVGRIADLVAAANGKVILTETPEMFGAEQVFMARAKDQQVFQQLVSLVNDFKQYFIDNKQPVYENPSPGNKDGGLTTLEEKSLGAIQKGGSAPVNQIIRYGHQATAEGLTLLEGPGNDAVSSTALTAAGATLLLFTTGRGTPLGFPAPTVKISSNSNLAGRKPQWIDYDAGALLRQGQDATEFSHQFFRYLVEVASGKTTRNEDSDNREIAIWKNGVTL</sequence>
<dbReference type="InterPro" id="IPR048332">
    <property type="entry name" value="GD_AH_C"/>
</dbReference>
<protein>
    <submittedName>
        <fullName evidence="4">Altronate dehydratase family protein</fullName>
    </submittedName>
</protein>
<dbReference type="Pfam" id="PF08666">
    <property type="entry name" value="SAF"/>
    <property type="match status" value="1"/>
</dbReference>
<dbReference type="Gene3D" id="2.30.130.110">
    <property type="match status" value="1"/>
</dbReference>
<dbReference type="EMBL" id="JAUZVZ010000015">
    <property type="protein sequence ID" value="MDP4536806.1"/>
    <property type="molecule type" value="Genomic_DNA"/>
</dbReference>
<dbReference type="PANTHER" id="PTHR30536:SF5">
    <property type="entry name" value="ALTRONATE DEHYDRATASE"/>
    <property type="match status" value="1"/>
</dbReference>
<keyword evidence="5" id="KW-1185">Reference proteome</keyword>
<reference evidence="4 5" key="1">
    <citation type="submission" date="2023-08" db="EMBL/GenBank/DDBJ databases">
        <authorList>
            <person name="Joshi A."/>
            <person name="Thite S."/>
        </authorList>
    </citation>
    <scope>NUCLEOTIDE SEQUENCE [LARGE SCALE GENOMIC DNA]</scope>
    <source>
        <strain evidence="4 5">AC40</strain>
    </source>
</reference>
<organism evidence="4 5">
    <name type="scientific">Alkalimonas collagenimarina</name>
    <dbReference type="NCBI Taxonomy" id="400390"/>
    <lineage>
        <taxon>Bacteria</taxon>
        <taxon>Pseudomonadati</taxon>
        <taxon>Pseudomonadota</taxon>
        <taxon>Gammaproteobacteria</taxon>
        <taxon>Alkalimonas</taxon>
    </lineage>
</organism>
<evidence type="ECO:0000313" key="5">
    <source>
        <dbReference type="Proteomes" id="UP001231616"/>
    </source>
</evidence>
<comment type="similarity">
    <text evidence="1">Belongs to the UxaA family.</text>
</comment>
<dbReference type="SMART" id="SM00858">
    <property type="entry name" value="SAF"/>
    <property type="match status" value="1"/>
</dbReference>
<dbReference type="RefSeq" id="WP_305894072.1">
    <property type="nucleotide sequence ID" value="NZ_JAUZVZ010000015.1"/>
</dbReference>
<gene>
    <name evidence="4" type="ORF">Q3O60_11440</name>
</gene>
<dbReference type="InterPro" id="IPR013974">
    <property type="entry name" value="SAF"/>
</dbReference>